<dbReference type="SMART" id="SM00355">
    <property type="entry name" value="ZnF_C2H2"/>
    <property type="match status" value="2"/>
</dbReference>
<dbReference type="Gene3D" id="3.30.160.60">
    <property type="entry name" value="Classic Zinc Finger"/>
    <property type="match status" value="2"/>
</dbReference>
<dbReference type="FunFam" id="3.30.160.60:FF:000075">
    <property type="entry name" value="Putative zinc finger protein 536"/>
    <property type="match status" value="1"/>
</dbReference>
<comment type="subcellular location">
    <subcellularLocation>
        <location evidence="1">Nucleus</location>
    </subcellularLocation>
</comment>
<keyword evidence="4" id="KW-0677">Repeat</keyword>
<proteinExistence type="inferred from homology"/>
<evidence type="ECO:0000256" key="3">
    <source>
        <dbReference type="ARBA" id="ARBA00022723"/>
    </source>
</evidence>
<evidence type="ECO:0000256" key="11">
    <source>
        <dbReference type="ARBA" id="ARBA00037948"/>
    </source>
</evidence>
<dbReference type="PANTHER" id="PTHR24388:SF53">
    <property type="entry name" value="CHORION TRANSCRIPTION FACTOR CF2-RELATED"/>
    <property type="match status" value="1"/>
</dbReference>
<organism evidence="14">
    <name type="scientific">Scylla olivacea</name>
    <name type="common">Orange mud crab</name>
    <name type="synonym">Cancer olivacea</name>
    <dbReference type="NCBI Taxonomy" id="85551"/>
    <lineage>
        <taxon>Eukaryota</taxon>
        <taxon>Metazoa</taxon>
        <taxon>Ecdysozoa</taxon>
        <taxon>Arthropoda</taxon>
        <taxon>Crustacea</taxon>
        <taxon>Multicrustacea</taxon>
        <taxon>Malacostraca</taxon>
        <taxon>Eumalacostraca</taxon>
        <taxon>Eucarida</taxon>
        <taxon>Decapoda</taxon>
        <taxon>Pleocyemata</taxon>
        <taxon>Brachyura</taxon>
        <taxon>Eubrachyura</taxon>
        <taxon>Portunoidea</taxon>
        <taxon>Portunidae</taxon>
        <taxon>Portuninae</taxon>
        <taxon>Scylla</taxon>
    </lineage>
</organism>
<dbReference type="PROSITE" id="PS50157">
    <property type="entry name" value="ZINC_FINGER_C2H2_2"/>
    <property type="match status" value="1"/>
</dbReference>
<dbReference type="GO" id="GO:0008270">
    <property type="term" value="F:zinc ion binding"/>
    <property type="evidence" value="ECO:0007669"/>
    <property type="project" value="UniProtKB-KW"/>
</dbReference>
<feature type="domain" description="C2H2-type" evidence="13">
    <location>
        <begin position="25"/>
        <end position="52"/>
    </location>
</feature>
<evidence type="ECO:0000256" key="2">
    <source>
        <dbReference type="ARBA" id="ARBA00006991"/>
    </source>
</evidence>
<comment type="similarity">
    <text evidence="2">Belongs to the krueppel C2H2-type zinc-finger protein family.</text>
</comment>
<evidence type="ECO:0000313" key="14">
    <source>
        <dbReference type="EMBL" id="JAI61523.1"/>
    </source>
</evidence>
<name>A0A0P4W4S0_SCYOL</name>
<dbReference type="PANTHER" id="PTHR24388">
    <property type="entry name" value="ZINC FINGER PROTEIN"/>
    <property type="match status" value="1"/>
</dbReference>
<evidence type="ECO:0000256" key="9">
    <source>
        <dbReference type="ARBA" id="ARBA00023163"/>
    </source>
</evidence>
<keyword evidence="8" id="KW-0238">DNA-binding</keyword>
<evidence type="ECO:0000256" key="12">
    <source>
        <dbReference type="PROSITE-ProRule" id="PRU00042"/>
    </source>
</evidence>
<comment type="similarity">
    <text evidence="11">Belongs to the snail C2H2-type zinc-finger protein family.</text>
</comment>
<reference evidence="14" key="1">
    <citation type="submission" date="2015-09" db="EMBL/GenBank/DDBJ databases">
        <title>Scylla olivacea transcriptome.</title>
        <authorList>
            <person name="Ikhwanuddin M."/>
        </authorList>
    </citation>
    <scope>NUCLEOTIDE SEQUENCE</scope>
</reference>
<protein>
    <recommendedName>
        <fullName evidence="13">C2H2-type domain-containing protein</fullName>
    </recommendedName>
</protein>
<evidence type="ECO:0000256" key="6">
    <source>
        <dbReference type="ARBA" id="ARBA00022833"/>
    </source>
</evidence>
<evidence type="ECO:0000256" key="4">
    <source>
        <dbReference type="ARBA" id="ARBA00022737"/>
    </source>
</evidence>
<dbReference type="Pfam" id="PF00096">
    <property type="entry name" value="zf-C2H2"/>
    <property type="match status" value="1"/>
</dbReference>
<dbReference type="GO" id="GO:0000981">
    <property type="term" value="F:DNA-binding transcription factor activity, RNA polymerase II-specific"/>
    <property type="evidence" value="ECO:0007669"/>
    <property type="project" value="TreeGrafter"/>
</dbReference>
<dbReference type="GO" id="GO:0000978">
    <property type="term" value="F:RNA polymerase II cis-regulatory region sequence-specific DNA binding"/>
    <property type="evidence" value="ECO:0007669"/>
    <property type="project" value="TreeGrafter"/>
</dbReference>
<keyword evidence="6" id="KW-0862">Zinc</keyword>
<evidence type="ECO:0000256" key="10">
    <source>
        <dbReference type="ARBA" id="ARBA00023242"/>
    </source>
</evidence>
<keyword evidence="9" id="KW-0804">Transcription</keyword>
<keyword evidence="7" id="KW-0805">Transcription regulation</keyword>
<dbReference type="InterPro" id="IPR013087">
    <property type="entry name" value="Znf_C2H2_type"/>
</dbReference>
<dbReference type="SUPFAM" id="SSF57667">
    <property type="entry name" value="beta-beta-alpha zinc fingers"/>
    <property type="match status" value="1"/>
</dbReference>
<dbReference type="FunFam" id="3.30.160.60:FF:001450">
    <property type="entry name" value="zinc finger protein 774"/>
    <property type="match status" value="1"/>
</dbReference>
<evidence type="ECO:0000256" key="7">
    <source>
        <dbReference type="ARBA" id="ARBA00023015"/>
    </source>
</evidence>
<dbReference type="EMBL" id="GDRN01084243">
    <property type="protein sequence ID" value="JAI61524.1"/>
    <property type="molecule type" value="Transcribed_RNA"/>
</dbReference>
<dbReference type="EMBL" id="GDRN01084245">
    <property type="protein sequence ID" value="JAI61523.1"/>
    <property type="molecule type" value="Transcribed_RNA"/>
</dbReference>
<sequence>MGVREMESLSDSRLRVLLGSHTKRHICSHCGKSFQSPKDLRRHILTHTGEKPYPCPYCSHRAALKGNLKVHVITVHGKDFNRVKELIQGQDHGHGSNML</sequence>
<evidence type="ECO:0000256" key="8">
    <source>
        <dbReference type="ARBA" id="ARBA00023125"/>
    </source>
</evidence>
<accession>A0A0P4W4S0</accession>
<dbReference type="InterPro" id="IPR036236">
    <property type="entry name" value="Znf_C2H2_sf"/>
</dbReference>
<evidence type="ECO:0000259" key="13">
    <source>
        <dbReference type="PROSITE" id="PS50157"/>
    </source>
</evidence>
<dbReference type="InterPro" id="IPR050527">
    <property type="entry name" value="Snail/Krueppel_Znf"/>
</dbReference>
<evidence type="ECO:0000256" key="1">
    <source>
        <dbReference type="ARBA" id="ARBA00004123"/>
    </source>
</evidence>
<keyword evidence="5 12" id="KW-0863">Zinc-finger</keyword>
<dbReference type="GO" id="GO:0005634">
    <property type="term" value="C:nucleus"/>
    <property type="evidence" value="ECO:0007669"/>
    <property type="project" value="UniProtKB-SubCell"/>
</dbReference>
<keyword evidence="10" id="KW-0539">Nucleus</keyword>
<dbReference type="PROSITE" id="PS00028">
    <property type="entry name" value="ZINC_FINGER_C2H2_1"/>
    <property type="match status" value="1"/>
</dbReference>
<evidence type="ECO:0000256" key="5">
    <source>
        <dbReference type="ARBA" id="ARBA00022771"/>
    </source>
</evidence>
<keyword evidence="3" id="KW-0479">Metal-binding</keyword>
<dbReference type="AlphaFoldDB" id="A0A0P4W4S0"/>